<keyword evidence="4 10" id="KW-1133">Transmembrane helix</keyword>
<feature type="binding site" evidence="10">
    <location>
        <position position="71"/>
    </location>
    <ligand>
        <name>Na(+)</name>
        <dbReference type="ChEBI" id="CHEBI:29101"/>
        <note>structural</note>
    </ligand>
</feature>
<evidence type="ECO:0000256" key="8">
    <source>
        <dbReference type="ARBA" id="ARBA00035585"/>
    </source>
</evidence>
<keyword evidence="5 10" id="KW-0472">Membrane</keyword>
<evidence type="ECO:0000313" key="12">
    <source>
        <dbReference type="Proteomes" id="UP001234495"/>
    </source>
</evidence>
<keyword evidence="10" id="KW-0406">Ion transport</keyword>
<dbReference type="RefSeq" id="WP_307337358.1">
    <property type="nucleotide sequence ID" value="NZ_JAUSUD010000002.1"/>
</dbReference>
<feature type="transmembrane region" description="Helical" evidence="10">
    <location>
        <begin position="91"/>
        <end position="114"/>
    </location>
</feature>
<feature type="transmembrane region" description="Helical" evidence="10">
    <location>
        <begin position="60"/>
        <end position="79"/>
    </location>
</feature>
<sequence length="123" mass="13319">MSRLLDCLLVAIGGALGSFFRYVLSITLHLEVASTLVVNIFGSFLLGFITIYLNEPEQRWRKLMIGTGFCGGFTTMSTFSLDVTKLPVNLAISYMIATICGGIAVAFSGMIVAVRLNARNSND</sequence>
<dbReference type="InterPro" id="IPR003691">
    <property type="entry name" value="FluC"/>
</dbReference>
<comment type="catalytic activity">
    <reaction evidence="8">
        <text>fluoride(in) = fluoride(out)</text>
        <dbReference type="Rhea" id="RHEA:76159"/>
        <dbReference type="ChEBI" id="CHEBI:17051"/>
    </reaction>
    <physiologicalReaction direction="left-to-right" evidence="8">
        <dbReference type="Rhea" id="RHEA:76160"/>
    </physiologicalReaction>
</comment>
<accession>A0ABT9ZB88</accession>
<proteinExistence type="inferred from homology"/>
<comment type="activity regulation">
    <text evidence="10">Na(+) is not transported, but it plays an essential structural role and its presence is essential for fluoride channel function.</text>
</comment>
<organism evidence="11 12">
    <name type="scientific">Metabacillus malikii</name>
    <dbReference type="NCBI Taxonomy" id="1504265"/>
    <lineage>
        <taxon>Bacteria</taxon>
        <taxon>Bacillati</taxon>
        <taxon>Bacillota</taxon>
        <taxon>Bacilli</taxon>
        <taxon>Bacillales</taxon>
        <taxon>Bacillaceae</taxon>
        <taxon>Metabacillus</taxon>
    </lineage>
</organism>
<dbReference type="HAMAP" id="MF_00454">
    <property type="entry name" value="FluC"/>
    <property type="match status" value="1"/>
</dbReference>
<keyword evidence="6 10" id="KW-0407">Ion channel</keyword>
<evidence type="ECO:0000256" key="4">
    <source>
        <dbReference type="ARBA" id="ARBA00022989"/>
    </source>
</evidence>
<comment type="function">
    <text evidence="9 10">Fluoride-specific ion channel. Important for reducing fluoride concentration in the cell, thus reducing its toxicity.</text>
</comment>
<dbReference type="Proteomes" id="UP001234495">
    <property type="component" value="Unassembled WGS sequence"/>
</dbReference>
<gene>
    <name evidence="10" type="primary">fluC</name>
    <name evidence="10" type="synonym">crcB</name>
    <name evidence="11" type="ORF">J2S19_000778</name>
</gene>
<dbReference type="PANTHER" id="PTHR28259">
    <property type="entry name" value="FLUORIDE EXPORT PROTEIN 1-RELATED"/>
    <property type="match status" value="1"/>
</dbReference>
<keyword evidence="10" id="KW-0915">Sodium</keyword>
<evidence type="ECO:0000313" key="11">
    <source>
        <dbReference type="EMBL" id="MDQ0229527.1"/>
    </source>
</evidence>
<evidence type="ECO:0000256" key="2">
    <source>
        <dbReference type="ARBA" id="ARBA00022475"/>
    </source>
</evidence>
<protein>
    <recommendedName>
        <fullName evidence="10">Fluoride-specific ion channel FluC</fullName>
    </recommendedName>
</protein>
<evidence type="ECO:0000256" key="10">
    <source>
        <dbReference type="HAMAP-Rule" id="MF_00454"/>
    </source>
</evidence>
<dbReference type="EMBL" id="JAUSUD010000002">
    <property type="protein sequence ID" value="MDQ0229527.1"/>
    <property type="molecule type" value="Genomic_DNA"/>
</dbReference>
<dbReference type="PANTHER" id="PTHR28259:SF1">
    <property type="entry name" value="FLUORIDE EXPORT PROTEIN 1-RELATED"/>
    <property type="match status" value="1"/>
</dbReference>
<evidence type="ECO:0000256" key="1">
    <source>
        <dbReference type="ARBA" id="ARBA00004651"/>
    </source>
</evidence>
<dbReference type="Pfam" id="PF02537">
    <property type="entry name" value="CRCB"/>
    <property type="match status" value="1"/>
</dbReference>
<comment type="caution">
    <text evidence="11">The sequence shown here is derived from an EMBL/GenBank/DDBJ whole genome shotgun (WGS) entry which is preliminary data.</text>
</comment>
<keyword evidence="12" id="KW-1185">Reference proteome</keyword>
<comment type="similarity">
    <text evidence="7 10">Belongs to the fluoride channel Fluc/FEX (TC 1.A.43) family.</text>
</comment>
<reference evidence="11 12" key="1">
    <citation type="submission" date="2023-07" db="EMBL/GenBank/DDBJ databases">
        <title>Genomic Encyclopedia of Type Strains, Phase IV (KMG-IV): sequencing the most valuable type-strain genomes for metagenomic binning, comparative biology and taxonomic classification.</title>
        <authorList>
            <person name="Goeker M."/>
        </authorList>
    </citation>
    <scope>NUCLEOTIDE SEQUENCE [LARGE SCALE GENOMIC DNA]</scope>
    <source>
        <strain evidence="11 12">DSM 29005</strain>
    </source>
</reference>
<keyword evidence="10" id="KW-0813">Transport</keyword>
<evidence type="ECO:0000256" key="7">
    <source>
        <dbReference type="ARBA" id="ARBA00035120"/>
    </source>
</evidence>
<keyword evidence="2 10" id="KW-1003">Cell membrane</keyword>
<evidence type="ECO:0000256" key="5">
    <source>
        <dbReference type="ARBA" id="ARBA00023136"/>
    </source>
</evidence>
<evidence type="ECO:0000256" key="3">
    <source>
        <dbReference type="ARBA" id="ARBA00022692"/>
    </source>
</evidence>
<name>A0ABT9ZB88_9BACI</name>
<feature type="binding site" evidence="10">
    <location>
        <position position="74"/>
    </location>
    <ligand>
        <name>Na(+)</name>
        <dbReference type="ChEBI" id="CHEBI:29101"/>
        <note>structural</note>
    </ligand>
</feature>
<keyword evidence="3 10" id="KW-0812">Transmembrane</keyword>
<feature type="transmembrane region" description="Helical" evidence="10">
    <location>
        <begin position="33"/>
        <end position="53"/>
    </location>
</feature>
<keyword evidence="10" id="KW-0479">Metal-binding</keyword>
<evidence type="ECO:0000256" key="9">
    <source>
        <dbReference type="ARBA" id="ARBA00049940"/>
    </source>
</evidence>
<comment type="subcellular location">
    <subcellularLocation>
        <location evidence="1 10">Cell membrane</location>
        <topology evidence="1 10">Multi-pass membrane protein</topology>
    </subcellularLocation>
</comment>
<evidence type="ECO:0000256" key="6">
    <source>
        <dbReference type="ARBA" id="ARBA00023303"/>
    </source>
</evidence>